<dbReference type="Pfam" id="PF11239">
    <property type="entry name" value="DUF3040"/>
    <property type="match status" value="1"/>
</dbReference>
<organism evidence="3 4">
    <name type="scientific">Actinomyces graevenitzii</name>
    <dbReference type="NCBI Taxonomy" id="55565"/>
    <lineage>
        <taxon>Bacteria</taxon>
        <taxon>Bacillati</taxon>
        <taxon>Actinomycetota</taxon>
        <taxon>Actinomycetes</taxon>
        <taxon>Actinomycetales</taxon>
        <taxon>Actinomycetaceae</taxon>
        <taxon>Actinomyces</taxon>
    </lineage>
</organism>
<feature type="region of interest" description="Disordered" evidence="1">
    <location>
        <begin position="103"/>
        <end position="129"/>
    </location>
</feature>
<protein>
    <submittedName>
        <fullName evidence="3">DUF3040 domain-containing protein</fullName>
    </submittedName>
</protein>
<proteinExistence type="predicted"/>
<dbReference type="AlphaFoldDB" id="A0A9E7AGB9"/>
<feature type="region of interest" description="Disordered" evidence="1">
    <location>
        <begin position="19"/>
        <end position="41"/>
    </location>
</feature>
<keyword evidence="2" id="KW-1133">Transmembrane helix</keyword>
<feature type="transmembrane region" description="Helical" evidence="2">
    <location>
        <begin position="75"/>
        <end position="96"/>
    </location>
</feature>
<gene>
    <name evidence="3" type="ORF">M3I41_05460</name>
</gene>
<evidence type="ECO:0000313" key="3">
    <source>
        <dbReference type="EMBL" id="UQF79061.1"/>
    </source>
</evidence>
<sequence>MALSEREKEVLRDLEAQLGSTDPDLAASMSDPMDERSELGWRPSPRHVGMGVFAVIVAFAGMIACVAFFHSVWSVLGALICFGLAVWGVVIALTNANTLAVGPGAKPARPVKKSSFMARQEERWDKRNS</sequence>
<dbReference type="InterPro" id="IPR021401">
    <property type="entry name" value="DUF3040"/>
</dbReference>
<feature type="transmembrane region" description="Helical" evidence="2">
    <location>
        <begin position="48"/>
        <end position="69"/>
    </location>
</feature>
<accession>A0A9E7AGB9</accession>
<name>A0A9E7AGB9_9ACTO</name>
<feature type="compositionally biased region" description="Basic and acidic residues" evidence="1">
    <location>
        <begin position="119"/>
        <end position="129"/>
    </location>
</feature>
<reference evidence="3" key="1">
    <citation type="submission" date="2022-05" db="EMBL/GenBank/DDBJ databases">
        <title>Using nanopore sequencing to obtain complete genomes from saliva samples.</title>
        <authorList>
            <person name="Baker J.L."/>
        </authorList>
    </citation>
    <scope>NUCLEOTIDE SEQUENCE</scope>
    <source>
        <strain evidence="3">JCVI-JB-Ag32</strain>
    </source>
</reference>
<keyword evidence="2" id="KW-0812">Transmembrane</keyword>
<dbReference type="KEGG" id="agh:M3I41_05460"/>
<evidence type="ECO:0000256" key="2">
    <source>
        <dbReference type="SAM" id="Phobius"/>
    </source>
</evidence>
<dbReference type="EMBL" id="CP097095">
    <property type="protein sequence ID" value="UQF79061.1"/>
    <property type="molecule type" value="Genomic_DNA"/>
</dbReference>
<keyword evidence="2" id="KW-0472">Membrane</keyword>
<dbReference type="Proteomes" id="UP000830236">
    <property type="component" value="Chromosome"/>
</dbReference>
<evidence type="ECO:0000256" key="1">
    <source>
        <dbReference type="SAM" id="MobiDB-lite"/>
    </source>
</evidence>
<evidence type="ECO:0000313" key="4">
    <source>
        <dbReference type="Proteomes" id="UP000830236"/>
    </source>
</evidence>